<reference evidence="8" key="1">
    <citation type="submission" date="2023-10" db="EMBL/GenBank/DDBJ databases">
        <title>Genome assemblies of two species of porcelain crab, Petrolisthes cinctipes and Petrolisthes manimaculis (Anomura: Porcellanidae).</title>
        <authorList>
            <person name="Angst P."/>
        </authorList>
    </citation>
    <scope>NUCLEOTIDE SEQUENCE</scope>
    <source>
        <strain evidence="8">PB745_01</strain>
        <tissue evidence="8">Gill</tissue>
    </source>
</reference>
<feature type="compositionally biased region" description="Polar residues" evidence="6">
    <location>
        <begin position="278"/>
        <end position="292"/>
    </location>
</feature>
<dbReference type="Gene3D" id="1.25.40.10">
    <property type="entry name" value="Tetratricopeptide repeat domain"/>
    <property type="match status" value="1"/>
</dbReference>
<evidence type="ECO:0000313" key="9">
    <source>
        <dbReference type="Proteomes" id="UP001286313"/>
    </source>
</evidence>
<gene>
    <name evidence="8" type="ORF">Pcinc_040514</name>
</gene>
<feature type="compositionally biased region" description="Polar residues" evidence="6">
    <location>
        <begin position="351"/>
        <end position="366"/>
    </location>
</feature>
<dbReference type="EMBL" id="JAWQEG010007190">
    <property type="protein sequence ID" value="KAK3852915.1"/>
    <property type="molecule type" value="Genomic_DNA"/>
</dbReference>
<dbReference type="Proteomes" id="UP001286313">
    <property type="component" value="Unassembled WGS sequence"/>
</dbReference>
<proteinExistence type="inferred from homology"/>
<evidence type="ECO:0000256" key="6">
    <source>
        <dbReference type="SAM" id="MobiDB-lite"/>
    </source>
</evidence>
<feature type="repeat" description="TPR" evidence="5">
    <location>
        <begin position="156"/>
        <end position="189"/>
    </location>
</feature>
<dbReference type="Pfam" id="PF13181">
    <property type="entry name" value="TPR_8"/>
    <property type="match status" value="2"/>
</dbReference>
<dbReference type="InterPro" id="IPR025986">
    <property type="entry name" value="RPAP3-like_C"/>
</dbReference>
<dbReference type="Pfam" id="PF13877">
    <property type="entry name" value="RPAP3_C"/>
    <property type="match status" value="1"/>
</dbReference>
<accession>A0AAE1EJG4</accession>
<dbReference type="AlphaFoldDB" id="A0AAE1EJG4"/>
<comment type="caution">
    <text evidence="8">The sequence shown here is derived from an EMBL/GenBank/DDBJ whole genome shotgun (WGS) entry which is preliminary data.</text>
</comment>
<evidence type="ECO:0000313" key="8">
    <source>
        <dbReference type="EMBL" id="KAK3852915.1"/>
    </source>
</evidence>
<feature type="region of interest" description="Disordered" evidence="6">
    <location>
        <begin position="274"/>
        <end position="434"/>
    </location>
</feature>
<feature type="repeat" description="TPR" evidence="5">
    <location>
        <begin position="224"/>
        <end position="257"/>
    </location>
</feature>
<feature type="region of interest" description="Disordered" evidence="6">
    <location>
        <begin position="121"/>
        <end position="154"/>
    </location>
</feature>
<keyword evidence="1" id="KW-0677">Repeat</keyword>
<name>A0AAE1EJG4_PETCI</name>
<protein>
    <recommendedName>
        <fullName evidence="4">RNA polymerase II-associated protein 3</fullName>
    </recommendedName>
</protein>
<comment type="similarity">
    <text evidence="3">Belongs to the RPAP3 family.</text>
</comment>
<feature type="compositionally biased region" description="Basic and acidic residues" evidence="6">
    <location>
        <begin position="309"/>
        <end position="327"/>
    </location>
</feature>
<feature type="domain" description="RNA-polymerase II-associated protein 3-like C-terminal" evidence="7">
    <location>
        <begin position="447"/>
        <end position="531"/>
    </location>
</feature>
<dbReference type="InterPro" id="IPR051966">
    <property type="entry name" value="RPAP3"/>
</dbReference>
<evidence type="ECO:0000256" key="3">
    <source>
        <dbReference type="ARBA" id="ARBA00038275"/>
    </source>
</evidence>
<feature type="compositionally biased region" description="Low complexity" evidence="6">
    <location>
        <begin position="408"/>
        <end position="417"/>
    </location>
</feature>
<dbReference type="GO" id="GO:0101031">
    <property type="term" value="C:protein folding chaperone complex"/>
    <property type="evidence" value="ECO:0007669"/>
    <property type="project" value="TreeGrafter"/>
</dbReference>
<keyword evidence="2 5" id="KW-0802">TPR repeat</keyword>
<evidence type="ECO:0000256" key="5">
    <source>
        <dbReference type="PROSITE-ProRule" id="PRU00339"/>
    </source>
</evidence>
<dbReference type="PANTHER" id="PTHR46423:SF1">
    <property type="entry name" value="RNA POLYMERASE II-ASSOCIATED PROTEIN 3"/>
    <property type="match status" value="1"/>
</dbReference>
<dbReference type="InterPro" id="IPR011990">
    <property type="entry name" value="TPR-like_helical_dom_sf"/>
</dbReference>
<feature type="compositionally biased region" description="Acidic residues" evidence="6">
    <location>
        <begin position="121"/>
        <end position="134"/>
    </location>
</feature>
<feature type="compositionally biased region" description="Low complexity" evidence="6">
    <location>
        <begin position="73"/>
        <end position="83"/>
    </location>
</feature>
<evidence type="ECO:0000256" key="1">
    <source>
        <dbReference type="ARBA" id="ARBA00022737"/>
    </source>
</evidence>
<evidence type="ECO:0000259" key="7">
    <source>
        <dbReference type="Pfam" id="PF13877"/>
    </source>
</evidence>
<feature type="compositionally biased region" description="Basic and acidic residues" evidence="6">
    <location>
        <begin position="392"/>
        <end position="401"/>
    </location>
</feature>
<evidence type="ECO:0000256" key="4">
    <source>
        <dbReference type="ARBA" id="ARBA00040133"/>
    </source>
</evidence>
<dbReference type="InterPro" id="IPR019734">
    <property type="entry name" value="TPR_rpt"/>
</dbReference>
<dbReference type="SMART" id="SM00028">
    <property type="entry name" value="TPR"/>
    <property type="match status" value="3"/>
</dbReference>
<organism evidence="8 9">
    <name type="scientific">Petrolisthes cinctipes</name>
    <name type="common">Flat porcelain crab</name>
    <dbReference type="NCBI Taxonomy" id="88211"/>
    <lineage>
        <taxon>Eukaryota</taxon>
        <taxon>Metazoa</taxon>
        <taxon>Ecdysozoa</taxon>
        <taxon>Arthropoda</taxon>
        <taxon>Crustacea</taxon>
        <taxon>Multicrustacea</taxon>
        <taxon>Malacostraca</taxon>
        <taxon>Eumalacostraca</taxon>
        <taxon>Eucarida</taxon>
        <taxon>Decapoda</taxon>
        <taxon>Pleocyemata</taxon>
        <taxon>Anomura</taxon>
        <taxon>Galatheoidea</taxon>
        <taxon>Porcellanidae</taxon>
        <taxon>Petrolisthes</taxon>
    </lineage>
</organism>
<evidence type="ECO:0000256" key="2">
    <source>
        <dbReference type="ARBA" id="ARBA00022803"/>
    </source>
</evidence>
<sequence length="558" mass="62670">MAKNSHYESIILQNNIKNKSAEVQDFIRDLKNWEKDIKKEDEKLSSQNKDTTTTTKKAETAVPIRCKKKLETSSSQDSSKSSSVDIKCQKSESASEKRNRISGYDYAAWDKFDVDNALVSDEEEEDLENEEASGSEEKKKSGGGNRGPKLSKKERAVAMKDEGNKLYSNGRLDDAIAKYTQGMALDPTNALLPANRAMAYIKIRKFKAAEADCNKCLKLDGKYVKGYLRRATARMNLDKNDLALKDYQKVLELEPWNKEAKKELEKHKYILDKETSTVKETPQSNNKSTAETNNEDIRKNSKPGPKTNVESERSVEERGTTLHKTEKASQGGGKQISRNEKRGKKVKILEVNSQEDSKQQVPTDPNTVLPIDKPPHLRSTKPLKRIPVVDVPTRDGIRKESQTSLQVKTSKTTSPTKVINEPKKPLEKPVSPSLKDEVKVSASTQVPRTSHQFTQEWGRVSSHQNQAVEYLKIIPPAFFSGLDLDTDIMMELVTSLKNETIPTDQAAQCLLALSKSTGFSVNIMFLDDSQKKEFHEVISKCEEGLDDKNSLESLKSLI</sequence>
<keyword evidence="9" id="KW-1185">Reference proteome</keyword>
<dbReference type="PROSITE" id="PS50005">
    <property type="entry name" value="TPR"/>
    <property type="match status" value="2"/>
</dbReference>
<dbReference type="SUPFAM" id="SSF48452">
    <property type="entry name" value="TPR-like"/>
    <property type="match status" value="1"/>
</dbReference>
<dbReference type="PANTHER" id="PTHR46423">
    <property type="entry name" value="RNA POLYMERASE II-ASSOCIATED PROTEIN 3"/>
    <property type="match status" value="1"/>
</dbReference>
<feature type="region of interest" description="Disordered" evidence="6">
    <location>
        <begin position="37"/>
        <end position="94"/>
    </location>
</feature>